<dbReference type="Proteomes" id="UP000076408">
    <property type="component" value="Unassembled WGS sequence"/>
</dbReference>
<dbReference type="EnsemblMetazoa" id="ASTEI03351-RA">
    <property type="protein sequence ID" value="ASTEI03351-PA"/>
    <property type="gene ID" value="ASTEI03351"/>
</dbReference>
<dbReference type="OMA" id="TECMMEA"/>
<proteinExistence type="predicted"/>
<reference evidence="3" key="1">
    <citation type="journal article" date="2014" name="Genome Biol.">
        <title>Genome analysis of a major urban malaria vector mosquito, Anopheles stephensi.</title>
        <authorList>
            <person name="Jiang X."/>
            <person name="Peery A."/>
            <person name="Hall A.B."/>
            <person name="Sharma A."/>
            <person name="Chen X.G."/>
            <person name="Waterhouse R.M."/>
            <person name="Komissarov A."/>
            <person name="Riehle M.M."/>
            <person name="Shouche Y."/>
            <person name="Sharakhova M.V."/>
            <person name="Lawson D."/>
            <person name="Pakpour N."/>
            <person name="Arensburger P."/>
            <person name="Davidson V.L."/>
            <person name="Eiglmeier K."/>
            <person name="Emrich S."/>
            <person name="George P."/>
            <person name="Kennedy R.C."/>
            <person name="Mane S.P."/>
            <person name="Maslen G."/>
            <person name="Oringanje C."/>
            <person name="Qi Y."/>
            <person name="Settlage R."/>
            <person name="Tojo M."/>
            <person name="Tubio J.M."/>
            <person name="Unger M.F."/>
            <person name="Wang B."/>
            <person name="Vernick K.D."/>
            <person name="Ribeiro J.M."/>
            <person name="James A.A."/>
            <person name="Michel K."/>
            <person name="Riehle M.A."/>
            <person name="Luckhart S."/>
            <person name="Sharakhov I.V."/>
            <person name="Tu Z."/>
        </authorList>
    </citation>
    <scope>NUCLEOTIDE SEQUENCE [LARGE SCALE GENOMIC DNA]</scope>
    <source>
        <strain evidence="3">Indian</strain>
    </source>
</reference>
<dbReference type="AlphaFoldDB" id="A0A182Y4G5"/>
<sequence>MPFLLLFYPTSESEKAIAKALKSESPSFLLHTPHKPPATHTPTGEGIVGFCFPLSCQEDIDRLESSIRADPAVRAQYIRYLASKKLPNEPVSACFRLLFSHWSLYNFSLHTTDHAKACMKDYKIFTECMMEAWHGLREVELLKELAIALAAAYENSNQSLNYKRRKRSELIQTMLRQKQAR</sequence>
<protein>
    <submittedName>
        <fullName evidence="2">DUF4806 domain-containing protein</fullName>
    </submittedName>
</protein>
<evidence type="ECO:0000313" key="3">
    <source>
        <dbReference type="Proteomes" id="UP000076408"/>
    </source>
</evidence>
<keyword evidence="3" id="KW-1185">Reference proteome</keyword>
<feature type="domain" description="DUF4806" evidence="1">
    <location>
        <begin position="48"/>
        <end position="132"/>
    </location>
</feature>
<dbReference type="Pfam" id="PF16064">
    <property type="entry name" value="DUF4806"/>
    <property type="match status" value="1"/>
</dbReference>
<dbReference type="InterPro" id="IPR032071">
    <property type="entry name" value="DUF4806"/>
</dbReference>
<dbReference type="VEuPathDB" id="VectorBase:ASTE008113"/>
<reference evidence="2" key="2">
    <citation type="submission" date="2020-05" db="UniProtKB">
        <authorList>
            <consortium name="EnsemblMetazoa"/>
        </authorList>
    </citation>
    <scope>IDENTIFICATION</scope>
    <source>
        <strain evidence="2">Indian</strain>
    </source>
</reference>
<dbReference type="VEuPathDB" id="VectorBase:ASTEI03351"/>
<evidence type="ECO:0000259" key="1">
    <source>
        <dbReference type="Pfam" id="PF16064"/>
    </source>
</evidence>
<accession>A0A182Y4G5</accession>
<evidence type="ECO:0000313" key="2">
    <source>
        <dbReference type="EnsemblMetazoa" id="ASTEI03351-PA"/>
    </source>
</evidence>
<name>A0A182Y4G5_ANOST</name>
<organism evidence="2 3">
    <name type="scientific">Anopheles stephensi</name>
    <name type="common">Indo-Pakistan malaria mosquito</name>
    <dbReference type="NCBI Taxonomy" id="30069"/>
    <lineage>
        <taxon>Eukaryota</taxon>
        <taxon>Metazoa</taxon>
        <taxon>Ecdysozoa</taxon>
        <taxon>Arthropoda</taxon>
        <taxon>Hexapoda</taxon>
        <taxon>Insecta</taxon>
        <taxon>Pterygota</taxon>
        <taxon>Neoptera</taxon>
        <taxon>Endopterygota</taxon>
        <taxon>Diptera</taxon>
        <taxon>Nematocera</taxon>
        <taxon>Culicoidea</taxon>
        <taxon>Culicidae</taxon>
        <taxon>Anophelinae</taxon>
        <taxon>Anopheles</taxon>
    </lineage>
</organism>